<dbReference type="GO" id="GO:0003824">
    <property type="term" value="F:catalytic activity"/>
    <property type="evidence" value="ECO:0007669"/>
    <property type="project" value="UniProtKB-ARBA"/>
</dbReference>
<dbReference type="RefSeq" id="WP_085227445.1">
    <property type="nucleotide sequence ID" value="NZ_BSQD01000004.1"/>
</dbReference>
<proteinExistence type="predicted"/>
<dbReference type="PROSITE" id="PS50887">
    <property type="entry name" value="GGDEF"/>
    <property type="match status" value="1"/>
</dbReference>
<dbReference type="InterPro" id="IPR003018">
    <property type="entry name" value="GAF"/>
</dbReference>
<dbReference type="STRING" id="28094.SAMN06295900_105192"/>
<organism evidence="2 3">
    <name type="scientific">Trinickia caryophylli</name>
    <name type="common">Paraburkholderia caryophylli</name>
    <dbReference type="NCBI Taxonomy" id="28094"/>
    <lineage>
        <taxon>Bacteria</taxon>
        <taxon>Pseudomonadati</taxon>
        <taxon>Pseudomonadota</taxon>
        <taxon>Betaproteobacteria</taxon>
        <taxon>Burkholderiales</taxon>
        <taxon>Burkholderiaceae</taxon>
        <taxon>Trinickia</taxon>
    </lineage>
</organism>
<dbReference type="Gene3D" id="3.30.70.270">
    <property type="match status" value="1"/>
</dbReference>
<evidence type="ECO:0000313" key="3">
    <source>
        <dbReference type="Proteomes" id="UP000192911"/>
    </source>
</evidence>
<dbReference type="SUPFAM" id="SSF55073">
    <property type="entry name" value="Nucleotide cyclase"/>
    <property type="match status" value="1"/>
</dbReference>
<gene>
    <name evidence="2" type="ORF">SAMN06295900_105192</name>
</gene>
<dbReference type="FunFam" id="3.30.70.270:FF:000001">
    <property type="entry name" value="Diguanylate cyclase domain protein"/>
    <property type="match status" value="1"/>
</dbReference>
<name>A0A1X7EC68_TRICW</name>
<dbReference type="InterPro" id="IPR043128">
    <property type="entry name" value="Rev_trsase/Diguanyl_cyclase"/>
</dbReference>
<sequence>MLTPDKPPNEAARVAALHSLNLLDTAPEERFDRLTRLARRLFDVPMATVSLVDANRQWFKSCMGMAIHETSRDVSFCGHTILGDDLLVVPDALADPRFSDNPLVTAAPNVRFYAGCPLALGPGIRIGTLCIADIKPRSLDSDELALLHDLGRMAEQELVALQLATTDELTGLSNRRGFEVLASYALRVCKRMNSRASLLFLDLDDFKRINDTYGHAEGDRAIMAFAGLLRRALRQTDVIGRLGGDEFVALLVDTSEEVEARIVERLREEVAAYNTGGAGSAIDAGSARRYELRYSVGHAVYDPAENPPIGKLLEHADEAMYAHKRASACKSG</sequence>
<dbReference type="InterPro" id="IPR029787">
    <property type="entry name" value="Nucleotide_cyclase"/>
</dbReference>
<dbReference type="CDD" id="cd01949">
    <property type="entry name" value="GGDEF"/>
    <property type="match status" value="1"/>
</dbReference>
<dbReference type="AlphaFoldDB" id="A0A1X7EC68"/>
<dbReference type="NCBIfam" id="TIGR00254">
    <property type="entry name" value="GGDEF"/>
    <property type="match status" value="1"/>
</dbReference>
<dbReference type="OrthoDB" id="5571399at2"/>
<dbReference type="SUPFAM" id="SSF55781">
    <property type="entry name" value="GAF domain-like"/>
    <property type="match status" value="1"/>
</dbReference>
<dbReference type="EMBL" id="FXAH01000005">
    <property type="protein sequence ID" value="SMF31449.1"/>
    <property type="molecule type" value="Genomic_DNA"/>
</dbReference>
<dbReference type="Gene3D" id="3.30.450.40">
    <property type="match status" value="1"/>
</dbReference>
<dbReference type="PANTHER" id="PTHR43102">
    <property type="entry name" value="SLR1143 PROTEIN"/>
    <property type="match status" value="1"/>
</dbReference>
<keyword evidence="3" id="KW-1185">Reference proteome</keyword>
<dbReference type="Proteomes" id="UP000192911">
    <property type="component" value="Unassembled WGS sequence"/>
</dbReference>
<evidence type="ECO:0000259" key="1">
    <source>
        <dbReference type="PROSITE" id="PS50887"/>
    </source>
</evidence>
<feature type="domain" description="GGDEF" evidence="1">
    <location>
        <begin position="194"/>
        <end position="332"/>
    </location>
</feature>
<dbReference type="PANTHER" id="PTHR43102:SF2">
    <property type="entry name" value="GAF DOMAIN-CONTAINING PROTEIN"/>
    <property type="match status" value="1"/>
</dbReference>
<evidence type="ECO:0000313" key="2">
    <source>
        <dbReference type="EMBL" id="SMF31449.1"/>
    </source>
</evidence>
<dbReference type="InterPro" id="IPR029016">
    <property type="entry name" value="GAF-like_dom_sf"/>
</dbReference>
<dbReference type="Pfam" id="PF00990">
    <property type="entry name" value="GGDEF"/>
    <property type="match status" value="1"/>
</dbReference>
<dbReference type="GeneID" id="95553726"/>
<dbReference type="SMART" id="SM00065">
    <property type="entry name" value="GAF"/>
    <property type="match status" value="1"/>
</dbReference>
<dbReference type="Pfam" id="PF01590">
    <property type="entry name" value="GAF"/>
    <property type="match status" value="1"/>
</dbReference>
<dbReference type="InterPro" id="IPR000160">
    <property type="entry name" value="GGDEF_dom"/>
</dbReference>
<protein>
    <submittedName>
        <fullName evidence="2">Diguanylate cyclase with GAF sensor</fullName>
    </submittedName>
</protein>
<accession>A0A1X7EC68</accession>
<dbReference type="SMART" id="SM00267">
    <property type="entry name" value="GGDEF"/>
    <property type="match status" value="1"/>
</dbReference>
<reference evidence="3" key="1">
    <citation type="submission" date="2017-04" db="EMBL/GenBank/DDBJ databases">
        <authorList>
            <person name="Varghese N."/>
            <person name="Submissions S."/>
        </authorList>
    </citation>
    <scope>NUCLEOTIDE SEQUENCE [LARGE SCALE GENOMIC DNA]</scope>
    <source>
        <strain evidence="3">Ballard 720</strain>
    </source>
</reference>